<reference evidence="3" key="1">
    <citation type="submission" date="2016-10" db="EMBL/GenBank/DDBJ databases">
        <authorList>
            <person name="Varghese N."/>
            <person name="Submissions S."/>
        </authorList>
    </citation>
    <scope>NUCLEOTIDE SEQUENCE [LARGE SCALE GENOMIC DNA]</scope>
    <source>
        <strain evidence="3">DSM 11526</strain>
    </source>
</reference>
<evidence type="ECO:0008006" key="4">
    <source>
        <dbReference type="Google" id="ProtNLM"/>
    </source>
</evidence>
<dbReference type="AlphaFoldDB" id="A0A1H4E6D4"/>
<proteinExistence type="predicted"/>
<evidence type="ECO:0000313" key="2">
    <source>
        <dbReference type="EMBL" id="SEA80601.1"/>
    </source>
</evidence>
<evidence type="ECO:0000256" key="1">
    <source>
        <dbReference type="SAM" id="SignalP"/>
    </source>
</evidence>
<dbReference type="PROSITE" id="PS51257">
    <property type="entry name" value="PROKAR_LIPOPROTEIN"/>
    <property type="match status" value="1"/>
</dbReference>
<keyword evidence="3" id="KW-1185">Reference proteome</keyword>
<feature type="chain" id="PRO_5017468642" description="Lipoprotein" evidence="1">
    <location>
        <begin position="22"/>
        <end position="214"/>
    </location>
</feature>
<dbReference type="EMBL" id="FNRJ01000007">
    <property type="protein sequence ID" value="SEA80601.1"/>
    <property type="molecule type" value="Genomic_DNA"/>
</dbReference>
<evidence type="ECO:0000313" key="3">
    <source>
        <dbReference type="Proteomes" id="UP000242469"/>
    </source>
</evidence>
<organism evidence="2 3">
    <name type="scientific">Marinobacterium iners DSM 11526</name>
    <dbReference type="NCBI Taxonomy" id="1122198"/>
    <lineage>
        <taxon>Bacteria</taxon>
        <taxon>Pseudomonadati</taxon>
        <taxon>Pseudomonadota</taxon>
        <taxon>Gammaproteobacteria</taxon>
        <taxon>Oceanospirillales</taxon>
        <taxon>Oceanospirillaceae</taxon>
        <taxon>Marinobacterium</taxon>
    </lineage>
</organism>
<protein>
    <recommendedName>
        <fullName evidence="4">Lipoprotein</fullName>
    </recommendedName>
</protein>
<gene>
    <name evidence="2" type="ORF">SAMN02745729_107176</name>
</gene>
<accession>A0A1H4E6D4</accession>
<keyword evidence="1" id="KW-0732">Signal</keyword>
<feature type="signal peptide" evidence="1">
    <location>
        <begin position="1"/>
        <end position="21"/>
    </location>
</feature>
<name>A0A1H4E6D4_9GAMM</name>
<dbReference type="STRING" id="1122198.SAMN02745729_107176"/>
<dbReference type="Proteomes" id="UP000242469">
    <property type="component" value="Unassembled WGS sequence"/>
</dbReference>
<sequence length="214" mass="22845">MVSRIVALLMMIATISGCYQAQTYMTRPDPVTGINVYTSDGGKIPGTWVYVIDDSVTSASRQIKASSHACSLHTYPVNAGDSLSSSVSNAMEQIFENTLPRKALPTSSSAVEEGLSGAAIIKLDEFYPKFNCSIGQIEGYCTANTDLSLTVTLVHYPEGKRKYVHASSQRSADGSSGQMCAAVSNVIAASVKKTTKDVLERIGEKISLVNMSSK</sequence>
<dbReference type="RefSeq" id="WP_139253905.1">
    <property type="nucleotide sequence ID" value="NZ_FNRJ01000007.1"/>
</dbReference>